<sequence>MHRLFVGIDPPFEVKDAVMEIMGGIIGARWQSEEQLHITLRFLGERSPREANDIAECLSFVEARPVAMGFEDIGQFDRKGRTESLWLGVRPADDIRYLHKKVSRALEGLKIRPDTRSYLPHMTLARFSRGAGTLDHFMSRHGGFRIPPFMVTDFCLFESQLTADGAVYSIVERYEFAQGSLFEFDDPPGFRPPRNAEEWVA</sequence>
<dbReference type="InterPro" id="IPR009097">
    <property type="entry name" value="Cyclic_Pdiesterase"/>
</dbReference>
<gene>
    <name evidence="3" type="ORF">B5C34_07120</name>
</gene>
<dbReference type="GO" id="GO:0016874">
    <property type="term" value="F:ligase activity"/>
    <property type="evidence" value="ECO:0007669"/>
    <property type="project" value="UniProtKB-KW"/>
</dbReference>
<feature type="short sequence motif" description="HXTX 2" evidence="2">
    <location>
        <begin position="121"/>
        <end position="124"/>
    </location>
</feature>
<comment type="similarity">
    <text evidence="2">Belongs to the 2H phosphoesterase superfamily. ThpR family.</text>
</comment>
<dbReference type="EMBL" id="NFZT01000001">
    <property type="protein sequence ID" value="OWV33251.1"/>
    <property type="molecule type" value="Genomic_DNA"/>
</dbReference>
<feature type="short sequence motif" description="HXTX 1" evidence="2">
    <location>
        <begin position="37"/>
        <end position="40"/>
    </location>
</feature>
<dbReference type="Proteomes" id="UP000198462">
    <property type="component" value="Unassembled WGS sequence"/>
</dbReference>
<dbReference type="PANTHER" id="PTHR35561:SF1">
    <property type="entry name" value="RNA 2',3'-CYCLIC PHOSPHODIESTERASE"/>
    <property type="match status" value="1"/>
</dbReference>
<dbReference type="STRING" id="1234595.C725_2220"/>
<dbReference type="HAMAP" id="MF_01940">
    <property type="entry name" value="RNA_CPDase"/>
    <property type="match status" value="1"/>
</dbReference>
<evidence type="ECO:0000256" key="1">
    <source>
        <dbReference type="ARBA" id="ARBA00022801"/>
    </source>
</evidence>
<dbReference type="PANTHER" id="PTHR35561">
    <property type="entry name" value="RNA 2',3'-CYCLIC PHOSPHODIESTERASE"/>
    <property type="match status" value="1"/>
</dbReference>
<keyword evidence="1 2" id="KW-0378">Hydrolase</keyword>
<proteinExistence type="inferred from homology"/>
<feature type="active site" description="Proton donor" evidence="2">
    <location>
        <position position="37"/>
    </location>
</feature>
<keyword evidence="3" id="KW-0436">Ligase</keyword>
<accession>A0A219B4P8</accession>
<dbReference type="SUPFAM" id="SSF55144">
    <property type="entry name" value="LigT-like"/>
    <property type="match status" value="1"/>
</dbReference>
<dbReference type="AlphaFoldDB" id="A0A219B4P8"/>
<evidence type="ECO:0000313" key="3">
    <source>
        <dbReference type="EMBL" id="OWV33251.1"/>
    </source>
</evidence>
<dbReference type="InterPro" id="IPR004175">
    <property type="entry name" value="RNA_CPDase"/>
</dbReference>
<dbReference type="OrthoDB" id="9793819at2"/>
<dbReference type="NCBIfam" id="TIGR02258">
    <property type="entry name" value="2_5_ligase"/>
    <property type="match status" value="1"/>
</dbReference>
<protein>
    <recommendedName>
        <fullName evidence="2">RNA 2',3'-cyclic phosphodiesterase</fullName>
        <shortName evidence="2">RNA 2',3'-CPDase</shortName>
        <ecNumber evidence="2">3.1.4.58</ecNumber>
    </recommendedName>
</protein>
<dbReference type="GO" id="GO:0008664">
    <property type="term" value="F:RNA 2',3'-cyclic 3'-phosphodiesterase activity"/>
    <property type="evidence" value="ECO:0007669"/>
    <property type="project" value="UniProtKB-EC"/>
</dbReference>
<evidence type="ECO:0000313" key="4">
    <source>
        <dbReference type="Proteomes" id="UP000198462"/>
    </source>
</evidence>
<organism evidence="3 4">
    <name type="scientific">Pacificimonas flava</name>
    <dbReference type="NCBI Taxonomy" id="1234595"/>
    <lineage>
        <taxon>Bacteria</taxon>
        <taxon>Pseudomonadati</taxon>
        <taxon>Pseudomonadota</taxon>
        <taxon>Alphaproteobacteria</taxon>
        <taxon>Sphingomonadales</taxon>
        <taxon>Sphingosinicellaceae</taxon>
        <taxon>Pacificimonas</taxon>
    </lineage>
</organism>
<comment type="caution">
    <text evidence="3">The sequence shown here is derived from an EMBL/GenBank/DDBJ whole genome shotgun (WGS) entry which is preliminary data.</text>
</comment>
<dbReference type="EC" id="3.1.4.58" evidence="2"/>
<feature type="active site" description="Proton acceptor" evidence="2">
    <location>
        <position position="121"/>
    </location>
</feature>
<keyword evidence="4" id="KW-1185">Reference proteome</keyword>
<dbReference type="Gene3D" id="3.90.1140.10">
    <property type="entry name" value="Cyclic phosphodiesterase"/>
    <property type="match status" value="1"/>
</dbReference>
<dbReference type="GO" id="GO:0004113">
    <property type="term" value="F:2',3'-cyclic-nucleotide 3'-phosphodiesterase activity"/>
    <property type="evidence" value="ECO:0007669"/>
    <property type="project" value="InterPro"/>
</dbReference>
<name>A0A219B4P8_9SPHN</name>
<reference evidence="4" key="1">
    <citation type="submission" date="2017-05" db="EMBL/GenBank/DDBJ databases">
        <authorList>
            <person name="Lin X."/>
        </authorList>
    </citation>
    <scope>NUCLEOTIDE SEQUENCE [LARGE SCALE GENOMIC DNA]</scope>
    <source>
        <strain evidence="4">JLT2012</strain>
    </source>
</reference>
<evidence type="ECO:0000256" key="2">
    <source>
        <dbReference type="HAMAP-Rule" id="MF_01940"/>
    </source>
</evidence>
<dbReference type="Pfam" id="PF13563">
    <property type="entry name" value="2_5_RNA_ligase2"/>
    <property type="match status" value="1"/>
</dbReference>
<comment type="function">
    <text evidence="2">Hydrolyzes RNA 2',3'-cyclic phosphodiester to an RNA 2'-phosphomonoester.</text>
</comment>
<dbReference type="RefSeq" id="WP_088712037.1">
    <property type="nucleotide sequence ID" value="NZ_NFZT01000001.1"/>
</dbReference>
<comment type="catalytic activity">
    <reaction evidence="2">
        <text>a 3'-end 2',3'-cyclophospho-ribonucleotide-RNA + H2O = a 3'-end 2'-phospho-ribonucleotide-RNA + H(+)</text>
        <dbReference type="Rhea" id="RHEA:11828"/>
        <dbReference type="Rhea" id="RHEA-COMP:10464"/>
        <dbReference type="Rhea" id="RHEA-COMP:17353"/>
        <dbReference type="ChEBI" id="CHEBI:15377"/>
        <dbReference type="ChEBI" id="CHEBI:15378"/>
        <dbReference type="ChEBI" id="CHEBI:83064"/>
        <dbReference type="ChEBI" id="CHEBI:173113"/>
        <dbReference type="EC" id="3.1.4.58"/>
    </reaction>
</comment>